<dbReference type="InterPro" id="IPR010104">
    <property type="entry name" value="TonB_rcpt_bac"/>
</dbReference>
<evidence type="ECO:0000259" key="6">
    <source>
        <dbReference type="Pfam" id="PF00593"/>
    </source>
</evidence>
<keyword evidence="9" id="KW-1185">Reference proteome</keyword>
<keyword evidence="2 4" id="KW-0472">Membrane</keyword>
<dbReference type="Pfam" id="PF00593">
    <property type="entry name" value="TonB_dep_Rec_b-barrel"/>
    <property type="match status" value="1"/>
</dbReference>
<evidence type="ECO:0000259" key="7">
    <source>
        <dbReference type="Pfam" id="PF07715"/>
    </source>
</evidence>
<evidence type="ECO:0000256" key="4">
    <source>
        <dbReference type="RuleBase" id="RU003357"/>
    </source>
</evidence>
<dbReference type="InterPro" id="IPR036942">
    <property type="entry name" value="Beta-barrel_TonB_sf"/>
</dbReference>
<feature type="domain" description="TonB-dependent receptor plug" evidence="7">
    <location>
        <begin position="56"/>
        <end position="167"/>
    </location>
</feature>
<keyword evidence="3" id="KW-0998">Cell outer membrane</keyword>
<evidence type="ECO:0000256" key="2">
    <source>
        <dbReference type="ARBA" id="ARBA00023136"/>
    </source>
</evidence>
<evidence type="ECO:0000256" key="3">
    <source>
        <dbReference type="ARBA" id="ARBA00023237"/>
    </source>
</evidence>
<dbReference type="NCBIfam" id="TIGR01782">
    <property type="entry name" value="TonB-Xanth-Caul"/>
    <property type="match status" value="1"/>
</dbReference>
<dbReference type="Proteomes" id="UP001597425">
    <property type="component" value="Unassembled WGS sequence"/>
</dbReference>
<feature type="chain" id="PRO_5046637041" evidence="5">
    <location>
        <begin position="29"/>
        <end position="1030"/>
    </location>
</feature>
<organism evidence="8 9">
    <name type="scientific">Microbulbifer halophilus</name>
    <dbReference type="NCBI Taxonomy" id="453963"/>
    <lineage>
        <taxon>Bacteria</taxon>
        <taxon>Pseudomonadati</taxon>
        <taxon>Pseudomonadota</taxon>
        <taxon>Gammaproteobacteria</taxon>
        <taxon>Cellvibrionales</taxon>
        <taxon>Microbulbiferaceae</taxon>
        <taxon>Microbulbifer</taxon>
    </lineage>
</organism>
<keyword evidence="4" id="KW-0798">TonB box</keyword>
<reference evidence="9" key="1">
    <citation type="journal article" date="2019" name="Int. J. Syst. Evol. Microbiol.">
        <title>The Global Catalogue of Microorganisms (GCM) 10K type strain sequencing project: providing services to taxonomists for standard genome sequencing and annotation.</title>
        <authorList>
            <consortium name="The Broad Institute Genomics Platform"/>
            <consortium name="The Broad Institute Genome Sequencing Center for Infectious Disease"/>
            <person name="Wu L."/>
            <person name="Ma J."/>
        </authorList>
    </citation>
    <scope>NUCLEOTIDE SEQUENCE [LARGE SCALE GENOMIC DNA]</scope>
    <source>
        <strain evidence="9">KCTC 12848</strain>
    </source>
</reference>
<dbReference type="InterPro" id="IPR000531">
    <property type="entry name" value="Beta-barrel_TonB"/>
</dbReference>
<gene>
    <name evidence="8" type="ORF">ACFSKX_09360</name>
</gene>
<evidence type="ECO:0000313" key="8">
    <source>
        <dbReference type="EMBL" id="MFD2310621.1"/>
    </source>
</evidence>
<dbReference type="InterPro" id="IPR012910">
    <property type="entry name" value="Plug_dom"/>
</dbReference>
<evidence type="ECO:0000256" key="5">
    <source>
        <dbReference type="SAM" id="SignalP"/>
    </source>
</evidence>
<dbReference type="Pfam" id="PF07715">
    <property type="entry name" value="Plug"/>
    <property type="match status" value="1"/>
</dbReference>
<feature type="domain" description="TonB-dependent receptor-like beta-barrel" evidence="6">
    <location>
        <begin position="422"/>
        <end position="993"/>
    </location>
</feature>
<dbReference type="RefSeq" id="WP_265720705.1">
    <property type="nucleotide sequence ID" value="NZ_JAPIVK010000005.1"/>
</dbReference>
<dbReference type="Gene3D" id="2.170.130.10">
    <property type="entry name" value="TonB-dependent receptor, plug domain"/>
    <property type="match status" value="1"/>
</dbReference>
<name>A0ABW5EAM5_9GAMM</name>
<protein>
    <submittedName>
        <fullName evidence="8">TonB-dependent receptor</fullName>
    </submittedName>
</protein>
<dbReference type="Gene3D" id="2.40.170.20">
    <property type="entry name" value="TonB-dependent receptor, beta-barrel domain"/>
    <property type="match status" value="1"/>
</dbReference>
<dbReference type="PANTHER" id="PTHR40980">
    <property type="entry name" value="PLUG DOMAIN-CONTAINING PROTEIN"/>
    <property type="match status" value="1"/>
</dbReference>
<dbReference type="InterPro" id="IPR037066">
    <property type="entry name" value="Plug_dom_sf"/>
</dbReference>
<evidence type="ECO:0000313" key="9">
    <source>
        <dbReference type="Proteomes" id="UP001597425"/>
    </source>
</evidence>
<dbReference type="EMBL" id="JBHUJD010000010">
    <property type="protein sequence ID" value="MFD2310621.1"/>
    <property type="molecule type" value="Genomic_DNA"/>
</dbReference>
<feature type="signal peptide" evidence="5">
    <location>
        <begin position="1"/>
        <end position="28"/>
    </location>
</feature>
<sequence>MPTTFNKKLLSLAVYGAVSGLLPAAAGAQESEGAAIEEIVVYGDIRDNLISAQSMKRDADTVVDAITASDIGALPDKSVTEALQRLPGVSIERFASSEDPNHYADEGTGVLVRGLDRVRSEINGRTSFSANPQGGLNFEDIPPELLGAVEVVKNQTADLVAGGIGGTVNLVTRKPFDQEEALITGSVKGSYSDFRGETTPVYSFLFSDRWQTGAGEFGALLSFSESEYKTRGDGIGVANFYSRGPGADTEGGPLLGYEDSVVFFPGQTSIRTANNDRERQGLAGSLQWQNNDGTVVATAEYINSDAALTWRERVIGQQGQGFVLGEQTDLNLAPDTEATFDENGMFTSGTIRNNVLPYLLSSRFNSTENEVEDMSFNVVLTPTDRLSIELDAQRIEASQRVKNYGINAGAANTVTDTYVDLTGSRPQIEYLNPNLGNPDPASAEAGTPDLYLRTLLDQDVDNDAESTAFSLDVDFEVDAGWVRSVSGGAYYSDKDLTIRDTEYSNWGVAGISWGGAGSMSASAPSMAPDEWERVDLGDFYDSGNRLQGQDSFLFPKMSSAEDFVEFTRRACESGISNVAHGGNAASSPAQTSADCYLANPDLGNRIAPGSPFAPQHISSTNEERTEAYFRLDFGNDELAVPLRGNLGLRYVSYQLESSGYTSMPAAPSANAAPYYPQDILAFADGTASELQTVEGTDYSTVLPSFNLAAGLHEDVVLRFAASNGLYFPTLDQTRYSRIVSVLADHIGADGNPAVDNPNAWNYNPTTAVENIQLYGAARNPDLEPEEVLNLDLTAEWYFAELGSLTGGIFYKDIDNLFRERSFVESVTSESGETKDVNFSGPVNQGSGSLRGLELSYTQFYDFLPGAWSGLGLQLNYTYIDQQDLNDQRSDEEVGSVRFTADGTPIIDNRNTFRAFSDLPLPGYSDENYNVTGMYEYEDLSLRLAYNWRSRYLVTRRDSNEFAPVYAKAAGFLDGSVFYNINENMELGLEASNLLETETRTEVQLDQEGTTTDALNFTTDRRYALVFRAKF</sequence>
<comment type="caution">
    <text evidence="8">The sequence shown here is derived from an EMBL/GenBank/DDBJ whole genome shotgun (WGS) entry which is preliminary data.</text>
</comment>
<dbReference type="SUPFAM" id="SSF56935">
    <property type="entry name" value="Porins"/>
    <property type="match status" value="1"/>
</dbReference>
<accession>A0ABW5EAM5</accession>
<proteinExistence type="inferred from homology"/>
<keyword evidence="5" id="KW-0732">Signal</keyword>
<keyword evidence="8" id="KW-0675">Receptor</keyword>
<comment type="subcellular location">
    <subcellularLocation>
        <location evidence="1 4">Cell outer membrane</location>
    </subcellularLocation>
</comment>
<evidence type="ECO:0000256" key="1">
    <source>
        <dbReference type="ARBA" id="ARBA00004442"/>
    </source>
</evidence>
<dbReference type="PANTHER" id="PTHR40980:SF3">
    <property type="entry name" value="TONB-DEPENDENT RECEPTOR-LIKE BETA-BARREL DOMAIN-CONTAINING PROTEIN"/>
    <property type="match status" value="1"/>
</dbReference>
<comment type="similarity">
    <text evidence="4">Belongs to the TonB-dependent receptor family.</text>
</comment>